<accession>A0A0H3UAQ9</accession>
<dbReference type="InterPro" id="IPR051496">
    <property type="entry name" value="H-rev107_PLA/AT"/>
</dbReference>
<dbReference type="PROSITE" id="PS51934">
    <property type="entry name" value="LRAT"/>
    <property type="match status" value="1"/>
</dbReference>
<keyword evidence="3" id="KW-0443">Lipid metabolism</keyword>
<proteinExistence type="predicted"/>
<keyword evidence="1" id="KW-0808">Transferase</keyword>
<evidence type="ECO:0000256" key="1">
    <source>
        <dbReference type="ARBA" id="ARBA00022679"/>
    </source>
</evidence>
<dbReference type="GO" id="GO:0016410">
    <property type="term" value="F:N-acyltransferase activity"/>
    <property type="evidence" value="ECO:0007669"/>
    <property type="project" value="TreeGrafter"/>
</dbReference>
<evidence type="ECO:0000256" key="3">
    <source>
        <dbReference type="ARBA" id="ARBA00023098"/>
    </source>
</evidence>
<organism evidence="5">
    <name type="scientific">uncultured bacterium fosmid pJB84G2</name>
    <dbReference type="NCBI Taxonomy" id="1478072"/>
    <lineage>
        <taxon>Bacteria</taxon>
        <taxon>environmental samples</taxon>
    </lineage>
</organism>
<reference evidence="5" key="1">
    <citation type="submission" date="2013-08" db="EMBL/GenBank/DDBJ databases">
        <title>Comparison of modified E. coli strains.</title>
        <authorList>
            <person name="Juergensen J."/>
            <person name="Bonge A."/>
            <person name="Streit W.R."/>
        </authorList>
    </citation>
    <scope>NUCLEOTIDE SEQUENCE</scope>
</reference>
<dbReference type="Gene3D" id="3.90.1720.10">
    <property type="entry name" value="endopeptidase domain like (from Nostoc punctiforme)"/>
    <property type="match status" value="1"/>
</dbReference>
<dbReference type="GO" id="GO:0070292">
    <property type="term" value="P:N-acylphosphatidylethanolamine metabolic process"/>
    <property type="evidence" value="ECO:0007669"/>
    <property type="project" value="TreeGrafter"/>
</dbReference>
<feature type="domain" description="LRAT" evidence="4">
    <location>
        <begin position="13"/>
        <end position="121"/>
    </location>
</feature>
<dbReference type="Pfam" id="PF04970">
    <property type="entry name" value="LRAT"/>
    <property type="match status" value="1"/>
</dbReference>
<dbReference type="GO" id="GO:0005737">
    <property type="term" value="C:cytoplasm"/>
    <property type="evidence" value="ECO:0007669"/>
    <property type="project" value="TreeGrafter"/>
</dbReference>
<protein>
    <recommendedName>
        <fullName evidence="4">LRAT domain-containing protein</fullName>
    </recommendedName>
</protein>
<dbReference type="PANTHER" id="PTHR13943:SF77">
    <property type="entry name" value="LRAT DOMAIN-CONTAINING PROTEIN"/>
    <property type="match status" value="1"/>
</dbReference>
<keyword evidence="2" id="KW-0378">Hydrolase</keyword>
<evidence type="ECO:0000256" key="2">
    <source>
        <dbReference type="ARBA" id="ARBA00022801"/>
    </source>
</evidence>
<sequence>MKWVIAPLIEGDHIRVKRDFYYHHGIYIGNDEAIHFTGSEGDSISSPEKVSIMRTSMDFFSKGEIVEKAELDKKEKKYLYKRDRIVKTAINSVGEKGYDILHNNCEDFANRICYKKSLSSQLDDFKKKI</sequence>
<evidence type="ECO:0000259" key="4">
    <source>
        <dbReference type="PROSITE" id="PS51934"/>
    </source>
</evidence>
<dbReference type="PANTHER" id="PTHR13943">
    <property type="entry name" value="HRAS-LIKE SUPPRESSOR - RELATED"/>
    <property type="match status" value="1"/>
</dbReference>
<dbReference type="InterPro" id="IPR007053">
    <property type="entry name" value="LRAT_dom"/>
</dbReference>
<dbReference type="GO" id="GO:0004623">
    <property type="term" value="F:phospholipase A2 activity"/>
    <property type="evidence" value="ECO:0007669"/>
    <property type="project" value="TreeGrafter"/>
</dbReference>
<evidence type="ECO:0000313" key="5">
    <source>
        <dbReference type="EMBL" id="AIF26747.1"/>
    </source>
</evidence>
<dbReference type="EMBL" id="KF540244">
    <property type="protein sequence ID" value="AIF26747.1"/>
    <property type="molecule type" value="Genomic_DNA"/>
</dbReference>
<name>A0A0H3UAQ9_9BACT</name>
<dbReference type="GO" id="GO:0008970">
    <property type="term" value="F:phospholipase A1 activity"/>
    <property type="evidence" value="ECO:0007669"/>
    <property type="project" value="TreeGrafter"/>
</dbReference>
<dbReference type="AlphaFoldDB" id="A0A0H3UAQ9"/>